<accession>X1A6H5</accession>
<evidence type="ECO:0000313" key="1">
    <source>
        <dbReference type="EMBL" id="GAG55801.1"/>
    </source>
</evidence>
<dbReference type="EMBL" id="BART01005969">
    <property type="protein sequence ID" value="GAG55801.1"/>
    <property type="molecule type" value="Genomic_DNA"/>
</dbReference>
<dbReference type="SUPFAM" id="SSF48371">
    <property type="entry name" value="ARM repeat"/>
    <property type="match status" value="1"/>
</dbReference>
<dbReference type="Gene3D" id="1.25.10.10">
    <property type="entry name" value="Leucine-rich Repeat Variant"/>
    <property type="match status" value="1"/>
</dbReference>
<feature type="non-terminal residue" evidence="1">
    <location>
        <position position="1"/>
    </location>
</feature>
<sequence>QKIENFLQSEDVKLKINSIIIIGFSMLANSKYVERYSHEFVKFLKDKSEDVRNNVHYFLQELIKINPNLLNPDLEIILESLLTEKKTDNIISLLNFLDSCADLDFDHLFYFRDISKSLISSFEDKKSSKIFIRLIELLKKFFPLLNEIGLENLESKGVITLIENLFLMKKHNFSLIRKKLDVDLKEYLKNFAKSNLKEKKVYFYIKTKENVTYIYELEKDKLKTFFKQDKKISDKKIYNTFSQVIDDDSELKLFIKTLNNLKIIDGYYSDIGFFYPYIYIKSKLIEDLQVNGSIELTSYNFLPQNFIDRIMKGISKSMKITFLKRKDQETYLSLKKIQDQLNSEAAKGSVIDLKSYRQILLDEDFIRLVKNMPREYLSKFRTFHILDTFA</sequence>
<comment type="caution">
    <text evidence="1">The sequence shown here is derived from an EMBL/GenBank/DDBJ whole genome shotgun (WGS) entry which is preliminary data.</text>
</comment>
<name>X1A6H5_9ZZZZ</name>
<dbReference type="InterPro" id="IPR011989">
    <property type="entry name" value="ARM-like"/>
</dbReference>
<reference evidence="1" key="1">
    <citation type="journal article" date="2014" name="Front. Microbiol.">
        <title>High frequency of phylogenetically diverse reductive dehalogenase-homologous genes in deep subseafloor sedimentary metagenomes.</title>
        <authorList>
            <person name="Kawai M."/>
            <person name="Futagami T."/>
            <person name="Toyoda A."/>
            <person name="Takaki Y."/>
            <person name="Nishi S."/>
            <person name="Hori S."/>
            <person name="Arai W."/>
            <person name="Tsubouchi T."/>
            <person name="Morono Y."/>
            <person name="Uchiyama I."/>
            <person name="Ito T."/>
            <person name="Fujiyama A."/>
            <person name="Inagaki F."/>
            <person name="Takami H."/>
        </authorList>
    </citation>
    <scope>NUCLEOTIDE SEQUENCE</scope>
    <source>
        <strain evidence="1">Expedition CK06-06</strain>
    </source>
</reference>
<organism evidence="1">
    <name type="scientific">marine sediment metagenome</name>
    <dbReference type="NCBI Taxonomy" id="412755"/>
    <lineage>
        <taxon>unclassified sequences</taxon>
        <taxon>metagenomes</taxon>
        <taxon>ecological metagenomes</taxon>
    </lineage>
</organism>
<dbReference type="InterPro" id="IPR016024">
    <property type="entry name" value="ARM-type_fold"/>
</dbReference>
<gene>
    <name evidence="1" type="ORF">S01H4_13561</name>
</gene>
<dbReference type="AlphaFoldDB" id="X1A6H5"/>
<proteinExistence type="predicted"/>
<protein>
    <submittedName>
        <fullName evidence="1">Uncharacterized protein</fullName>
    </submittedName>
</protein>